<keyword evidence="1" id="KW-0732">Signal</keyword>
<protein>
    <submittedName>
        <fullName evidence="2">Uncharacterized protein</fullName>
    </submittedName>
</protein>
<organism evidence="2 3">
    <name type="scientific">Hymenobacter cellulosivorans</name>
    <dbReference type="NCBI Taxonomy" id="2932249"/>
    <lineage>
        <taxon>Bacteria</taxon>
        <taxon>Pseudomonadati</taxon>
        <taxon>Bacteroidota</taxon>
        <taxon>Cytophagia</taxon>
        <taxon>Cytophagales</taxon>
        <taxon>Hymenobacteraceae</taxon>
        <taxon>Hymenobacter</taxon>
    </lineage>
</organism>
<gene>
    <name evidence="2" type="ORF">MUN80_01795</name>
</gene>
<evidence type="ECO:0000313" key="2">
    <source>
        <dbReference type="EMBL" id="UOQ53504.1"/>
    </source>
</evidence>
<keyword evidence="3" id="KW-1185">Reference proteome</keyword>
<name>A0ABY4FC29_9BACT</name>
<dbReference type="RefSeq" id="WP_244718820.1">
    <property type="nucleotide sequence ID" value="NZ_CP095049.1"/>
</dbReference>
<dbReference type="EMBL" id="CP095049">
    <property type="protein sequence ID" value="UOQ53504.1"/>
    <property type="molecule type" value="Genomic_DNA"/>
</dbReference>
<evidence type="ECO:0000313" key="3">
    <source>
        <dbReference type="Proteomes" id="UP000831785"/>
    </source>
</evidence>
<feature type="signal peptide" evidence="1">
    <location>
        <begin position="1"/>
        <end position="23"/>
    </location>
</feature>
<reference evidence="2 3" key="1">
    <citation type="submission" date="2022-04" db="EMBL/GenBank/DDBJ databases">
        <title>Hymenobacter sp. isolated from the air.</title>
        <authorList>
            <person name="Won M."/>
            <person name="Lee C.-M."/>
            <person name="Woen H.-Y."/>
            <person name="Kwon S.-W."/>
        </authorList>
    </citation>
    <scope>NUCLEOTIDE SEQUENCE [LARGE SCALE GENOMIC DNA]</scope>
    <source>
        <strain evidence="3">5116 S-27</strain>
    </source>
</reference>
<feature type="chain" id="PRO_5045149800" evidence="1">
    <location>
        <begin position="24"/>
        <end position="526"/>
    </location>
</feature>
<dbReference type="PROSITE" id="PS51257">
    <property type="entry name" value="PROKAR_LIPOPROTEIN"/>
    <property type="match status" value="1"/>
</dbReference>
<dbReference type="Proteomes" id="UP000831785">
    <property type="component" value="Chromosome"/>
</dbReference>
<sequence length="526" mass="60531">MKTNLFRLLILFSALLASCSKEAQDTPAPTAVAHSEAATIQSSDDMMTLGRQLENPYTVSTMLKASNNLAARGYSTNVNIRTTHLYVRFLPKSTQEYYLMAKDDALDIYDHPLDYEIAQSGGTYHDPSIPSDQYSWQYCAVKAGYKFPAIQYEVLAELYLPETDKAVADASSLDLLENEAMVITGNSEPNTELRVASFTPGGRIQVRNVFQYRDFRDNQTKTVDQMIGLEGAQVRANRWFTTHRAITDENGYYRMNDSFKNPCNYSIKWERPDFDILDRAIFGQATLDGPKKSGDWNTDITGGNQLFYATIHRGAWDYYYNDQLRNSFGLKKPPTRDNIFQQRVSLLAKDESATVNGDYSGWRAAFGFPHIRIFRSNRNSDEIYSTTVHELAHASHQENRGWSSFNNVDDVITESWARCVQYYFTLYRFIRYAGGYEWADRYQNTPIVRTPQLHAYTPMFLDMCDDFDQSYKYGPTRFIDQWDGNYYMLRPIEQALSTASTFQDLERLLNSTGTDQSATDYYNQYK</sequence>
<accession>A0ABY4FC29</accession>
<evidence type="ECO:0000256" key="1">
    <source>
        <dbReference type="SAM" id="SignalP"/>
    </source>
</evidence>
<proteinExistence type="predicted"/>